<keyword evidence="6" id="KW-1003">Cell membrane</keyword>
<sequence length="249" mass="26328">MTLILVMFFIGLLLGFVGASGAGFIIAILTSLFGIPVHMALGTALVSILFATLSGAAGHYRQGNVHMKTGIVIGLTGAVGSYGGSQVARLIPGDVLILFTVVMLLLASFLMWYRTRMNHRPAQTVDGSRHPIAALSGVGILTGFLFGVFGIGLSPLIQLGLLSLIGLPLRQAAGTTLLTMIPIAFFGSLGYWQAGYLDFWLLLQVNGGMMSGSYIGSKFTNRVSNQILRGVMVSIPAMAAIIMVTFLFL</sequence>
<evidence type="ECO:0000256" key="5">
    <source>
        <dbReference type="ARBA" id="ARBA00023136"/>
    </source>
</evidence>
<dbReference type="PANTHER" id="PTHR43701:SF2">
    <property type="entry name" value="MEMBRANE TRANSPORTER PROTEIN YJNA-RELATED"/>
    <property type="match status" value="1"/>
</dbReference>
<protein>
    <recommendedName>
        <fullName evidence="6">Probable membrane transporter protein</fullName>
    </recommendedName>
</protein>
<dbReference type="RefSeq" id="WP_309865286.1">
    <property type="nucleotide sequence ID" value="NZ_JAVDQG010000004.1"/>
</dbReference>
<evidence type="ECO:0000256" key="1">
    <source>
        <dbReference type="ARBA" id="ARBA00004141"/>
    </source>
</evidence>
<evidence type="ECO:0000313" key="8">
    <source>
        <dbReference type="Proteomes" id="UP001185012"/>
    </source>
</evidence>
<keyword evidence="5 6" id="KW-0472">Membrane</keyword>
<reference evidence="7 8" key="1">
    <citation type="submission" date="2023-07" db="EMBL/GenBank/DDBJ databases">
        <title>Genomic Encyclopedia of Type Strains, Phase IV (KMG-IV): sequencing the most valuable type-strain genomes for metagenomic binning, comparative biology and taxonomic classification.</title>
        <authorList>
            <person name="Goeker M."/>
        </authorList>
    </citation>
    <scope>NUCLEOTIDE SEQUENCE [LARGE SCALE GENOMIC DNA]</scope>
    <source>
        <strain evidence="7 8">DSM 45903</strain>
    </source>
</reference>
<feature type="transmembrane region" description="Helical" evidence="6">
    <location>
        <begin position="199"/>
        <end position="215"/>
    </location>
</feature>
<accession>A0ABU1IML5</accession>
<comment type="similarity">
    <text evidence="2 6">Belongs to the 4-toluene sulfonate uptake permease (TSUP) (TC 2.A.102) family.</text>
</comment>
<comment type="subcellular location">
    <subcellularLocation>
        <location evidence="6">Cell membrane</location>
        <topology evidence="6">Multi-pass membrane protein</topology>
    </subcellularLocation>
    <subcellularLocation>
        <location evidence="1">Membrane</location>
        <topology evidence="1">Multi-pass membrane protein</topology>
    </subcellularLocation>
</comment>
<dbReference type="PANTHER" id="PTHR43701">
    <property type="entry name" value="MEMBRANE TRANSPORTER PROTEIN MJ0441-RELATED"/>
    <property type="match status" value="1"/>
</dbReference>
<evidence type="ECO:0000256" key="3">
    <source>
        <dbReference type="ARBA" id="ARBA00022692"/>
    </source>
</evidence>
<feature type="transmembrane region" description="Helical" evidence="6">
    <location>
        <begin position="32"/>
        <end position="53"/>
    </location>
</feature>
<dbReference type="EMBL" id="JAVDQG010000004">
    <property type="protein sequence ID" value="MDR6225983.1"/>
    <property type="molecule type" value="Genomic_DNA"/>
</dbReference>
<dbReference type="Proteomes" id="UP001185012">
    <property type="component" value="Unassembled WGS sequence"/>
</dbReference>
<dbReference type="InterPro" id="IPR051598">
    <property type="entry name" value="TSUP/Inactive_protease-like"/>
</dbReference>
<keyword evidence="3 6" id="KW-0812">Transmembrane</keyword>
<evidence type="ECO:0000256" key="4">
    <source>
        <dbReference type="ARBA" id="ARBA00022989"/>
    </source>
</evidence>
<keyword evidence="4 6" id="KW-1133">Transmembrane helix</keyword>
<evidence type="ECO:0000256" key="2">
    <source>
        <dbReference type="ARBA" id="ARBA00009142"/>
    </source>
</evidence>
<feature type="transmembrane region" description="Helical" evidence="6">
    <location>
        <begin position="173"/>
        <end position="192"/>
    </location>
</feature>
<organism evidence="7 8">
    <name type="scientific">Desmospora profundinema</name>
    <dbReference type="NCBI Taxonomy" id="1571184"/>
    <lineage>
        <taxon>Bacteria</taxon>
        <taxon>Bacillati</taxon>
        <taxon>Bacillota</taxon>
        <taxon>Bacilli</taxon>
        <taxon>Bacillales</taxon>
        <taxon>Thermoactinomycetaceae</taxon>
        <taxon>Desmospora</taxon>
    </lineage>
</organism>
<evidence type="ECO:0000313" key="7">
    <source>
        <dbReference type="EMBL" id="MDR6225983.1"/>
    </source>
</evidence>
<feature type="transmembrane region" description="Helical" evidence="6">
    <location>
        <begin position="95"/>
        <end position="113"/>
    </location>
</feature>
<feature type="transmembrane region" description="Helical" evidence="6">
    <location>
        <begin position="227"/>
        <end position="248"/>
    </location>
</feature>
<evidence type="ECO:0000256" key="6">
    <source>
        <dbReference type="RuleBase" id="RU363041"/>
    </source>
</evidence>
<keyword evidence="8" id="KW-1185">Reference proteome</keyword>
<feature type="transmembrane region" description="Helical" evidence="6">
    <location>
        <begin position="133"/>
        <end position="153"/>
    </location>
</feature>
<name>A0ABU1IML5_9BACL</name>
<proteinExistence type="inferred from homology"/>
<gene>
    <name evidence="7" type="ORF">JOE21_001989</name>
</gene>
<dbReference type="InterPro" id="IPR002781">
    <property type="entry name" value="TM_pro_TauE-like"/>
</dbReference>
<dbReference type="Pfam" id="PF01925">
    <property type="entry name" value="TauE"/>
    <property type="match status" value="1"/>
</dbReference>
<comment type="caution">
    <text evidence="7">The sequence shown here is derived from an EMBL/GenBank/DDBJ whole genome shotgun (WGS) entry which is preliminary data.</text>
</comment>
<feature type="transmembrane region" description="Helical" evidence="6">
    <location>
        <begin position="65"/>
        <end position="83"/>
    </location>
</feature>